<evidence type="ECO:0000256" key="4">
    <source>
        <dbReference type="ARBA" id="ARBA00023157"/>
    </source>
</evidence>
<gene>
    <name evidence="7" type="primary">LOC110990726</name>
</gene>
<dbReference type="Gene3D" id="1.10.1280.10">
    <property type="entry name" value="Di-copper center containing domain from catechol oxidase"/>
    <property type="match status" value="1"/>
</dbReference>
<dbReference type="SUPFAM" id="SSF48056">
    <property type="entry name" value="Di-copper centre-containing domain"/>
    <property type="match status" value="1"/>
</dbReference>
<evidence type="ECO:0000256" key="3">
    <source>
        <dbReference type="ARBA" id="ARBA00022723"/>
    </source>
</evidence>
<keyword evidence="6" id="KW-1185">Reference proteome</keyword>
<dbReference type="GeneID" id="110990726"/>
<name>A0A8B8A1G4_ACAPL</name>
<dbReference type="InterPro" id="IPR008922">
    <property type="entry name" value="Di-copper_centre_dom_sf"/>
</dbReference>
<dbReference type="AlphaFoldDB" id="A0A8B8A1G4"/>
<dbReference type="InterPro" id="IPR000896">
    <property type="entry name" value="Hemocyanin/hexamerin_mid_dom"/>
</dbReference>
<evidence type="ECO:0000256" key="1">
    <source>
        <dbReference type="ARBA" id="ARBA00004613"/>
    </source>
</evidence>
<evidence type="ECO:0000313" key="6">
    <source>
        <dbReference type="Proteomes" id="UP000694845"/>
    </source>
</evidence>
<dbReference type="Gene3D" id="1.20.1370.10">
    <property type="entry name" value="Hemocyanin, N-terminal domain"/>
    <property type="match status" value="1"/>
</dbReference>
<keyword evidence="2" id="KW-0964">Secreted</keyword>
<dbReference type="InterPro" id="IPR037020">
    <property type="entry name" value="Hemocyanin_C_sf"/>
</dbReference>
<protein>
    <submittedName>
        <fullName evidence="7">Hemocyanin AA6 chain-like</fullName>
    </submittedName>
</protein>
<dbReference type="PROSITE" id="PS00498">
    <property type="entry name" value="TYROSINASE_2"/>
    <property type="match status" value="1"/>
</dbReference>
<dbReference type="InterPro" id="IPR013788">
    <property type="entry name" value="Hemocyanin/hexamerin"/>
</dbReference>
<dbReference type="Gene3D" id="2.60.40.1520">
    <property type="entry name" value="Hemocyanin, C-terminal domain"/>
    <property type="match status" value="1"/>
</dbReference>
<dbReference type="InterPro" id="IPR002227">
    <property type="entry name" value="Tyrosinase_Cu-bd"/>
</dbReference>
<dbReference type="RefSeq" id="XP_022111514.1">
    <property type="nucleotide sequence ID" value="XM_022255822.1"/>
</dbReference>
<dbReference type="SUPFAM" id="SSF81296">
    <property type="entry name" value="E set domains"/>
    <property type="match status" value="1"/>
</dbReference>
<dbReference type="InterPro" id="IPR036697">
    <property type="entry name" value="Hemocyanin_N_sf"/>
</dbReference>
<reference evidence="7" key="1">
    <citation type="submission" date="2025-08" db="UniProtKB">
        <authorList>
            <consortium name="RefSeq"/>
        </authorList>
    </citation>
    <scope>IDENTIFICATION</scope>
</reference>
<dbReference type="InterPro" id="IPR005204">
    <property type="entry name" value="Hemocyanin_N"/>
</dbReference>
<dbReference type="GO" id="GO:0046872">
    <property type="term" value="F:metal ion binding"/>
    <property type="evidence" value="ECO:0007669"/>
    <property type="project" value="UniProtKB-KW"/>
</dbReference>
<keyword evidence="3" id="KW-0479">Metal-binding</keyword>
<accession>A0A8B8A1G4</accession>
<dbReference type="KEGG" id="aplc:110990726"/>
<dbReference type="Proteomes" id="UP000694845">
    <property type="component" value="Unplaced"/>
</dbReference>
<dbReference type="Pfam" id="PF03722">
    <property type="entry name" value="Hemocyanin_N"/>
    <property type="match status" value="1"/>
</dbReference>
<dbReference type="Pfam" id="PF00372">
    <property type="entry name" value="Hemocyanin_M"/>
    <property type="match status" value="1"/>
</dbReference>
<comment type="subcellular location">
    <subcellularLocation>
        <location evidence="1">Secreted</location>
    </subcellularLocation>
</comment>
<dbReference type="Pfam" id="PF03723">
    <property type="entry name" value="Hemocyanin_C"/>
    <property type="match status" value="1"/>
</dbReference>
<dbReference type="PANTHER" id="PTHR11511">
    <property type="entry name" value="LARVAL STORAGE PROTEIN/PHENOLOXIDASE"/>
    <property type="match status" value="1"/>
</dbReference>
<feature type="domain" description="Tyrosinase copper-binding" evidence="5">
    <location>
        <begin position="373"/>
        <end position="384"/>
    </location>
</feature>
<sequence>MASKQDSVLTLFCADEHSPAIPTGSDASVPLAGYAFLPSSATVPEVDIFPSGIGHLQKGHQFSIFKKSHAEEAATVVNYLLSLDSFQKFKEDSARLRPILNEGIYLYAVSTAVLHRKDTDGALLPPIWEVNPRSYFPGTIIKRALDLARNRRDKDDSSPPPAFITGNYRDPEFKLAWWREDCSFNSHHFHWHQSYPWTGIEGKTKDRQGELFYYMHQQMLARYDAERIAVGLTRVEPFCNWHLPIAEGYNPQLTDYYGTYQFAARPAGMILADNWRDPSDPTLIIQQEYHRNRLLDAINTGKFEKPDGSKVAVDIDGLGAAIEANVSTPNPHLYGSVGIHNRGHDILAGITDPDLRYNQAGGVMGDTAAAIRDPMFFRWHKFVDDLFFLHKIKLTPYTEAELSFEKVKVDSVKLQIGGKNMVRDRSKSVKLYFDFCVTELNCTFLKMTGPADILTTRMENVEVDIANDMFLRQGDKPNTEAKVTVKQVNHDNFNYKIGVENKRGRNMRVAVRIFMAPSSDAEGAQFLLDTQRRLFIEMDKFVTTLEKNGMNTITRSSADSSVIKPRELTIAELRKRVLQKSEVQDKDCCRPDRYCECGWPEHMLVPRGTAEGMKFDLFVMVTDWASDSSTDDLDRGTSYCGVKDKKYPDKRAMGFPFDRKIDKSLYKSVFDFARGFPNMKCVPINIKWVSGP</sequence>
<dbReference type="OMA" id="NINGLPY"/>
<dbReference type="OrthoDB" id="8119704at2759"/>
<dbReference type="PRINTS" id="PR00187">
    <property type="entry name" value="HAEMOCYANIN"/>
</dbReference>
<proteinExistence type="predicted"/>
<dbReference type="GO" id="GO:0016491">
    <property type="term" value="F:oxidoreductase activity"/>
    <property type="evidence" value="ECO:0007669"/>
    <property type="project" value="InterPro"/>
</dbReference>
<dbReference type="SUPFAM" id="SSF48050">
    <property type="entry name" value="Hemocyanin, N-terminal domain"/>
    <property type="match status" value="1"/>
</dbReference>
<keyword evidence="4" id="KW-1015">Disulfide bond</keyword>
<dbReference type="InterPro" id="IPR014756">
    <property type="entry name" value="Ig_E-set"/>
</dbReference>
<dbReference type="GO" id="GO:0005576">
    <property type="term" value="C:extracellular region"/>
    <property type="evidence" value="ECO:0007669"/>
    <property type="project" value="UniProtKB-SubCell"/>
</dbReference>
<dbReference type="InterPro" id="IPR005203">
    <property type="entry name" value="Hemocyanin_C"/>
</dbReference>
<organism evidence="6 7">
    <name type="scientific">Acanthaster planci</name>
    <name type="common">Crown-of-thorns starfish</name>
    <dbReference type="NCBI Taxonomy" id="133434"/>
    <lineage>
        <taxon>Eukaryota</taxon>
        <taxon>Metazoa</taxon>
        <taxon>Echinodermata</taxon>
        <taxon>Eleutherozoa</taxon>
        <taxon>Asterozoa</taxon>
        <taxon>Asteroidea</taxon>
        <taxon>Valvatacea</taxon>
        <taxon>Valvatida</taxon>
        <taxon>Acanthasteridae</taxon>
        <taxon>Acanthaster</taxon>
    </lineage>
</organism>
<evidence type="ECO:0000313" key="7">
    <source>
        <dbReference type="RefSeq" id="XP_022111514.1"/>
    </source>
</evidence>
<evidence type="ECO:0000256" key="2">
    <source>
        <dbReference type="ARBA" id="ARBA00022525"/>
    </source>
</evidence>
<dbReference type="PANTHER" id="PTHR11511:SF4">
    <property type="entry name" value="PHENOLOXIDASE 2-RELATED"/>
    <property type="match status" value="1"/>
</dbReference>
<evidence type="ECO:0000259" key="5">
    <source>
        <dbReference type="PROSITE" id="PS00498"/>
    </source>
</evidence>